<keyword evidence="2" id="KW-1185">Reference proteome</keyword>
<dbReference type="AlphaFoldDB" id="A0AAE1CKQ7"/>
<dbReference type="Proteomes" id="UP001283361">
    <property type="component" value="Unassembled WGS sequence"/>
</dbReference>
<comment type="caution">
    <text evidence="1">The sequence shown here is derived from an EMBL/GenBank/DDBJ whole genome shotgun (WGS) entry which is preliminary data.</text>
</comment>
<organism evidence="1 2">
    <name type="scientific">Elysia crispata</name>
    <name type="common">lettuce slug</name>
    <dbReference type="NCBI Taxonomy" id="231223"/>
    <lineage>
        <taxon>Eukaryota</taxon>
        <taxon>Metazoa</taxon>
        <taxon>Spiralia</taxon>
        <taxon>Lophotrochozoa</taxon>
        <taxon>Mollusca</taxon>
        <taxon>Gastropoda</taxon>
        <taxon>Heterobranchia</taxon>
        <taxon>Euthyneura</taxon>
        <taxon>Panpulmonata</taxon>
        <taxon>Sacoglossa</taxon>
        <taxon>Placobranchoidea</taxon>
        <taxon>Plakobranchidae</taxon>
        <taxon>Elysia</taxon>
    </lineage>
</organism>
<sequence length="83" mass="9853">MRREFLTWRAVDLTGNNPTGYSFNLHEGNFQYSGLNQKEAVTSDFPRQVIIRKYCYCNKPKSAWQHLSPTPLKRLVFPWMSRE</sequence>
<dbReference type="EMBL" id="JAWDGP010007770">
    <property type="protein sequence ID" value="KAK3705523.1"/>
    <property type="molecule type" value="Genomic_DNA"/>
</dbReference>
<evidence type="ECO:0000313" key="2">
    <source>
        <dbReference type="Proteomes" id="UP001283361"/>
    </source>
</evidence>
<accession>A0AAE1CKQ7</accession>
<name>A0AAE1CKQ7_9GAST</name>
<proteinExistence type="predicted"/>
<evidence type="ECO:0000313" key="1">
    <source>
        <dbReference type="EMBL" id="KAK3705523.1"/>
    </source>
</evidence>
<protein>
    <submittedName>
        <fullName evidence="1">Uncharacterized protein</fullName>
    </submittedName>
</protein>
<reference evidence="1" key="1">
    <citation type="journal article" date="2023" name="G3 (Bethesda)">
        <title>A reference genome for the long-term kleptoplast-retaining sea slug Elysia crispata morphotype clarki.</title>
        <authorList>
            <person name="Eastman K.E."/>
            <person name="Pendleton A.L."/>
            <person name="Shaikh M.A."/>
            <person name="Suttiyut T."/>
            <person name="Ogas R."/>
            <person name="Tomko P."/>
            <person name="Gavelis G."/>
            <person name="Widhalm J.R."/>
            <person name="Wisecaver J.H."/>
        </authorList>
    </citation>
    <scope>NUCLEOTIDE SEQUENCE</scope>
    <source>
        <strain evidence="1">ECLA1</strain>
    </source>
</reference>
<gene>
    <name evidence="1" type="ORF">RRG08_041397</name>
</gene>